<comment type="catalytic activity">
    <reaction evidence="10 11">
        <text>L-threonyl-[protein] + FAD = FMN-L-threonyl-[protein] + AMP + H(+)</text>
        <dbReference type="Rhea" id="RHEA:36847"/>
        <dbReference type="Rhea" id="RHEA-COMP:11060"/>
        <dbReference type="Rhea" id="RHEA-COMP:11061"/>
        <dbReference type="ChEBI" id="CHEBI:15378"/>
        <dbReference type="ChEBI" id="CHEBI:30013"/>
        <dbReference type="ChEBI" id="CHEBI:57692"/>
        <dbReference type="ChEBI" id="CHEBI:74257"/>
        <dbReference type="ChEBI" id="CHEBI:456215"/>
        <dbReference type="EC" id="2.7.1.180"/>
    </reaction>
</comment>
<evidence type="ECO:0000256" key="8">
    <source>
        <dbReference type="ARBA" id="ARBA00022842"/>
    </source>
</evidence>
<proteinExistence type="inferred from homology"/>
<evidence type="ECO:0000256" key="1">
    <source>
        <dbReference type="ARBA" id="ARBA00008282"/>
    </source>
</evidence>
<keyword evidence="4 11" id="KW-0285">Flavoprotein</keyword>
<evidence type="ECO:0000256" key="5">
    <source>
        <dbReference type="ARBA" id="ARBA00022679"/>
    </source>
</evidence>
<keyword evidence="14" id="KW-1185">Reference proteome</keyword>
<evidence type="ECO:0000256" key="3">
    <source>
        <dbReference type="ARBA" id="ARBA00016337"/>
    </source>
</evidence>
<dbReference type="KEGG" id="cber:B5D82_05070"/>
<dbReference type="AlphaFoldDB" id="A0A222G5J8"/>
<reference evidence="13 14" key="1">
    <citation type="submission" date="2017-08" db="EMBL/GenBank/DDBJ databases">
        <title>Complete genome of Colwellia sp. NB097-1, a psychrophile bacterium ioslated from Bering Sea.</title>
        <authorList>
            <person name="Chen X."/>
        </authorList>
    </citation>
    <scope>NUCLEOTIDE SEQUENCE [LARGE SCALE GENOMIC DNA]</scope>
    <source>
        <strain evidence="13 14">NB097-1</strain>
    </source>
</reference>
<evidence type="ECO:0000313" key="13">
    <source>
        <dbReference type="EMBL" id="ASP47188.1"/>
    </source>
</evidence>
<dbReference type="InterPro" id="IPR024932">
    <property type="entry name" value="ApbE"/>
</dbReference>
<evidence type="ECO:0000313" key="14">
    <source>
        <dbReference type="Proteomes" id="UP000202259"/>
    </source>
</evidence>
<evidence type="ECO:0000256" key="12">
    <source>
        <dbReference type="PIRSR" id="PIRSR006268-2"/>
    </source>
</evidence>
<dbReference type="GO" id="GO:0046872">
    <property type="term" value="F:metal ion binding"/>
    <property type="evidence" value="ECO:0007669"/>
    <property type="project" value="UniProtKB-UniRule"/>
</dbReference>
<evidence type="ECO:0000256" key="10">
    <source>
        <dbReference type="ARBA" id="ARBA00048540"/>
    </source>
</evidence>
<dbReference type="PIRSF" id="PIRSF006268">
    <property type="entry name" value="ApbE"/>
    <property type="match status" value="1"/>
</dbReference>
<comment type="similarity">
    <text evidence="1 11">Belongs to the ApbE family.</text>
</comment>
<accession>A0A222G5J8</accession>
<sequence length="298" mass="33111">MQSERNVELTVTDDGHCIHFQAMASPCEVLIANSDGKLALTLGELVAKEVWRIEDKYSRYKPTSVCSVINESRGKAIAIDQETYLLLNFADTCYQLSEGVFDITSGVLRQVWQFDGSDNIPSVDAVKKVIANMGWHKVSFDEQQIVMPENMEIDFGGIGKEYAVDRAMIIANEFTDLPVLVNLGGDLAANKPRKDNVPWQVGIEHPGFIERKPMVVSLLQGALATSGDAKRFLLKDHVRYSHILNAKTGWPIEMAPRSITVVAPQCIQAGILATLALMQGEQAESFLTEQEIKFWAIR</sequence>
<evidence type="ECO:0000256" key="11">
    <source>
        <dbReference type="PIRNR" id="PIRNR006268"/>
    </source>
</evidence>
<keyword evidence="5 11" id="KW-0808">Transferase</keyword>
<dbReference type="OrthoDB" id="9778595at2"/>
<evidence type="ECO:0000256" key="2">
    <source>
        <dbReference type="ARBA" id="ARBA00011955"/>
    </source>
</evidence>
<evidence type="ECO:0000256" key="6">
    <source>
        <dbReference type="ARBA" id="ARBA00022723"/>
    </source>
</evidence>
<feature type="binding site" evidence="12">
    <location>
        <position position="274"/>
    </location>
    <ligand>
        <name>Mg(2+)</name>
        <dbReference type="ChEBI" id="CHEBI:18420"/>
    </ligand>
</feature>
<dbReference type="EC" id="2.7.1.180" evidence="2 11"/>
<dbReference type="GO" id="GO:0016740">
    <property type="term" value="F:transferase activity"/>
    <property type="evidence" value="ECO:0007669"/>
    <property type="project" value="UniProtKB-UniRule"/>
</dbReference>
<evidence type="ECO:0000256" key="9">
    <source>
        <dbReference type="ARBA" id="ARBA00031306"/>
    </source>
</evidence>
<dbReference type="RefSeq" id="WP_081149707.1">
    <property type="nucleotide sequence ID" value="NZ_CP020465.1"/>
</dbReference>
<keyword evidence="7 11" id="KW-0274">FAD</keyword>
<dbReference type="PANTHER" id="PTHR30040">
    <property type="entry name" value="THIAMINE BIOSYNTHESIS LIPOPROTEIN APBE"/>
    <property type="match status" value="1"/>
</dbReference>
<organism evidence="13 14">
    <name type="scientific">Cognaticolwellia beringensis</name>
    <dbReference type="NCBI Taxonomy" id="1967665"/>
    <lineage>
        <taxon>Bacteria</taxon>
        <taxon>Pseudomonadati</taxon>
        <taxon>Pseudomonadota</taxon>
        <taxon>Gammaproteobacteria</taxon>
        <taxon>Alteromonadales</taxon>
        <taxon>Colwelliaceae</taxon>
        <taxon>Cognaticolwellia</taxon>
    </lineage>
</organism>
<dbReference type="InterPro" id="IPR003374">
    <property type="entry name" value="ApbE-like_sf"/>
</dbReference>
<dbReference type="Pfam" id="PF02424">
    <property type="entry name" value="ApbE"/>
    <property type="match status" value="1"/>
</dbReference>
<feature type="binding site" evidence="12">
    <location>
        <position position="157"/>
    </location>
    <ligand>
        <name>Mg(2+)</name>
        <dbReference type="ChEBI" id="CHEBI:18420"/>
    </ligand>
</feature>
<dbReference type="PANTHER" id="PTHR30040:SF2">
    <property type="entry name" value="FAD:PROTEIN FMN TRANSFERASE"/>
    <property type="match status" value="1"/>
</dbReference>
<keyword evidence="8 11" id="KW-0460">Magnesium</keyword>
<dbReference type="Proteomes" id="UP000202259">
    <property type="component" value="Chromosome"/>
</dbReference>
<dbReference type="EMBL" id="CP020465">
    <property type="protein sequence ID" value="ASP47188.1"/>
    <property type="molecule type" value="Genomic_DNA"/>
</dbReference>
<gene>
    <name evidence="13" type="ORF">B5D82_05070</name>
</gene>
<evidence type="ECO:0000256" key="7">
    <source>
        <dbReference type="ARBA" id="ARBA00022827"/>
    </source>
</evidence>
<keyword evidence="6 11" id="KW-0479">Metal-binding</keyword>
<protein>
    <recommendedName>
        <fullName evidence="3 11">FAD:protein FMN transferase</fullName>
        <ecNumber evidence="2 11">2.7.1.180</ecNumber>
    </recommendedName>
    <alternativeName>
        <fullName evidence="9 11">Flavin transferase</fullName>
    </alternativeName>
</protein>
<dbReference type="Gene3D" id="3.10.520.10">
    <property type="entry name" value="ApbE-like domains"/>
    <property type="match status" value="1"/>
</dbReference>
<name>A0A222G5J8_9GAMM</name>
<evidence type="ECO:0000256" key="4">
    <source>
        <dbReference type="ARBA" id="ARBA00022630"/>
    </source>
</evidence>
<comment type="cofactor">
    <cofactor evidence="12">
        <name>Mg(2+)</name>
        <dbReference type="ChEBI" id="CHEBI:18420"/>
    </cofactor>
    <cofactor evidence="12">
        <name>Mn(2+)</name>
        <dbReference type="ChEBI" id="CHEBI:29035"/>
    </cofactor>
    <text evidence="12">Magnesium. Can also use manganese.</text>
</comment>
<dbReference type="SUPFAM" id="SSF143631">
    <property type="entry name" value="ApbE-like"/>
    <property type="match status" value="1"/>
</dbReference>